<name>A0AAW2YTS9_9EUKA</name>
<keyword evidence="4" id="KW-1185">Reference proteome</keyword>
<dbReference type="InterPro" id="IPR029058">
    <property type="entry name" value="AB_hydrolase_fold"/>
</dbReference>
<gene>
    <name evidence="3" type="ORF">AKO1_000858</name>
</gene>
<proteinExistence type="predicted"/>
<evidence type="ECO:0000256" key="1">
    <source>
        <dbReference type="ARBA" id="ARBA00022801"/>
    </source>
</evidence>
<dbReference type="Pfam" id="PF00561">
    <property type="entry name" value="Abhydrolase_1"/>
    <property type="match status" value="1"/>
</dbReference>
<reference evidence="3 4" key="1">
    <citation type="submission" date="2024-03" db="EMBL/GenBank/DDBJ databases">
        <title>The Acrasis kona genome and developmental transcriptomes reveal deep origins of eukaryotic multicellular pathways.</title>
        <authorList>
            <person name="Sheikh S."/>
            <person name="Fu C.-J."/>
            <person name="Brown M.W."/>
            <person name="Baldauf S.L."/>
        </authorList>
    </citation>
    <scope>NUCLEOTIDE SEQUENCE [LARGE SCALE GENOMIC DNA]</scope>
    <source>
        <strain evidence="3 4">ATCC MYA-3509</strain>
    </source>
</reference>
<evidence type="ECO:0000313" key="4">
    <source>
        <dbReference type="Proteomes" id="UP001431209"/>
    </source>
</evidence>
<dbReference type="Gene3D" id="3.40.50.1820">
    <property type="entry name" value="alpha/beta hydrolase"/>
    <property type="match status" value="1"/>
</dbReference>
<dbReference type="PANTHER" id="PTHR43798:SF31">
    <property type="entry name" value="AB HYDROLASE SUPERFAMILY PROTEIN YCLE"/>
    <property type="match status" value="1"/>
</dbReference>
<keyword evidence="1" id="KW-0378">Hydrolase</keyword>
<accession>A0AAW2YTS9</accession>
<dbReference type="PANTHER" id="PTHR43798">
    <property type="entry name" value="MONOACYLGLYCEROL LIPASE"/>
    <property type="match status" value="1"/>
</dbReference>
<organism evidence="3 4">
    <name type="scientific">Acrasis kona</name>
    <dbReference type="NCBI Taxonomy" id="1008807"/>
    <lineage>
        <taxon>Eukaryota</taxon>
        <taxon>Discoba</taxon>
        <taxon>Heterolobosea</taxon>
        <taxon>Tetramitia</taxon>
        <taxon>Eutetramitia</taxon>
        <taxon>Acrasidae</taxon>
        <taxon>Acrasis</taxon>
    </lineage>
</organism>
<dbReference type="SUPFAM" id="SSF53474">
    <property type="entry name" value="alpha/beta-Hydrolases"/>
    <property type="match status" value="1"/>
</dbReference>
<dbReference type="AlphaFoldDB" id="A0AAW2YTS9"/>
<dbReference type="EMBL" id="JAOPGA020000621">
    <property type="protein sequence ID" value="KAL0480029.1"/>
    <property type="molecule type" value="Genomic_DNA"/>
</dbReference>
<protein>
    <recommendedName>
        <fullName evidence="2">AB hydrolase-1 domain-containing protein</fullName>
    </recommendedName>
</protein>
<feature type="domain" description="AB hydrolase-1" evidence="2">
    <location>
        <begin position="100"/>
        <end position="218"/>
    </location>
</feature>
<dbReference type="GO" id="GO:0016020">
    <property type="term" value="C:membrane"/>
    <property type="evidence" value="ECO:0007669"/>
    <property type="project" value="TreeGrafter"/>
</dbReference>
<evidence type="ECO:0000259" key="2">
    <source>
        <dbReference type="Pfam" id="PF00561"/>
    </source>
</evidence>
<sequence length="367" mass="41271">MLRRVSNIRTATLTQQRGYSWSNGFTQYPDPRVYFTGQGFYHPLENKPDPSSPFPWNQLKIGPSERMSSLYSSKANGRKQHTISVGTYNPKGRAIRPPEPVFFLHGAGQNSAVWDNVARELNYPYGIINMDLYGHGLSFAVDDTNKRPNKGALVRHALDFLRVLNYFGYDKATIVGQDIGGAVATLCTVMFPDRINAMIHVDSGFSDSQAASVQEAIQKEMSEGFKVDGTSESFNTIHQSNLDHSTTQANDAVNDVLDSLAKDLDFEIEFDLMKKRNPVSVVRPEKNALLSESSFKEIKTFMNCKTATTIKGANSRHELLSNPAYAKQIAATVDDLLSRYDEHRKIELFFEQIKASRDKERDLVEQK</sequence>
<dbReference type="Proteomes" id="UP001431209">
    <property type="component" value="Unassembled WGS sequence"/>
</dbReference>
<comment type="caution">
    <text evidence="3">The sequence shown here is derived from an EMBL/GenBank/DDBJ whole genome shotgun (WGS) entry which is preliminary data.</text>
</comment>
<dbReference type="InterPro" id="IPR050266">
    <property type="entry name" value="AB_hydrolase_sf"/>
</dbReference>
<dbReference type="GO" id="GO:0016787">
    <property type="term" value="F:hydrolase activity"/>
    <property type="evidence" value="ECO:0007669"/>
    <property type="project" value="UniProtKB-KW"/>
</dbReference>
<dbReference type="InterPro" id="IPR000073">
    <property type="entry name" value="AB_hydrolase_1"/>
</dbReference>
<evidence type="ECO:0000313" key="3">
    <source>
        <dbReference type="EMBL" id="KAL0480029.1"/>
    </source>
</evidence>